<dbReference type="InterPro" id="IPR013083">
    <property type="entry name" value="Znf_RING/FYVE/PHD"/>
</dbReference>
<proteinExistence type="predicted"/>
<keyword evidence="3 5" id="KW-0808">Transferase</keyword>
<dbReference type="EC" id="2.3.2.27" evidence="5"/>
<dbReference type="PANTHER" id="PTHR22849:SF132">
    <property type="entry name" value="E3 UBIQUITIN-PROTEIN LIGASE PUB23"/>
    <property type="match status" value="1"/>
</dbReference>
<gene>
    <name evidence="7" type="ORF">AMTR_s00030p00159240</name>
</gene>
<comment type="pathway">
    <text evidence="2 5">Protein modification; protein ubiquitination.</text>
</comment>
<reference evidence="8" key="1">
    <citation type="journal article" date="2013" name="Science">
        <title>The Amborella genome and the evolution of flowering plants.</title>
        <authorList>
            <consortium name="Amborella Genome Project"/>
        </authorList>
    </citation>
    <scope>NUCLEOTIDE SEQUENCE [LARGE SCALE GENOMIC DNA]</scope>
</reference>
<evidence type="ECO:0000313" key="8">
    <source>
        <dbReference type="Proteomes" id="UP000017836"/>
    </source>
</evidence>
<organism evidence="7 8">
    <name type="scientific">Amborella trichopoda</name>
    <dbReference type="NCBI Taxonomy" id="13333"/>
    <lineage>
        <taxon>Eukaryota</taxon>
        <taxon>Viridiplantae</taxon>
        <taxon>Streptophyta</taxon>
        <taxon>Embryophyta</taxon>
        <taxon>Tracheophyta</taxon>
        <taxon>Spermatophyta</taxon>
        <taxon>Magnoliopsida</taxon>
        <taxon>Amborellales</taxon>
        <taxon>Amborellaceae</taxon>
        <taxon>Amborella</taxon>
    </lineage>
</organism>
<dbReference type="OrthoDB" id="10064100at2759"/>
<dbReference type="InterPro" id="IPR016024">
    <property type="entry name" value="ARM-type_fold"/>
</dbReference>
<dbReference type="Pfam" id="PF04564">
    <property type="entry name" value="U-box"/>
    <property type="match status" value="1"/>
</dbReference>
<protein>
    <recommendedName>
        <fullName evidence="5 6">U-box domain-containing protein</fullName>
        <ecNumber evidence="5">2.3.2.27</ecNumber>
    </recommendedName>
    <alternativeName>
        <fullName evidence="5">RING-type E3 ubiquitin transferase PUB</fullName>
    </alternativeName>
</protein>
<dbReference type="UniPathway" id="UPA00143"/>
<evidence type="ECO:0000256" key="1">
    <source>
        <dbReference type="ARBA" id="ARBA00000900"/>
    </source>
</evidence>
<dbReference type="EMBL" id="KI392485">
    <property type="protein sequence ID" value="ERN16085.1"/>
    <property type="molecule type" value="Genomic_DNA"/>
</dbReference>
<comment type="function">
    <text evidence="5">Functions as an E3 ubiquitin ligase.</text>
</comment>
<dbReference type="SUPFAM" id="SSF48371">
    <property type="entry name" value="ARM repeat"/>
    <property type="match status" value="1"/>
</dbReference>
<evidence type="ECO:0000313" key="7">
    <source>
        <dbReference type="EMBL" id="ERN16085.1"/>
    </source>
</evidence>
<dbReference type="KEGG" id="atr:18444383"/>
<dbReference type="GO" id="GO:0061630">
    <property type="term" value="F:ubiquitin protein ligase activity"/>
    <property type="evidence" value="ECO:0007669"/>
    <property type="project" value="UniProtKB-UniRule"/>
</dbReference>
<evidence type="ECO:0000256" key="2">
    <source>
        <dbReference type="ARBA" id="ARBA00004906"/>
    </source>
</evidence>
<accession>U5D1J3</accession>
<dbReference type="InterPro" id="IPR058678">
    <property type="entry name" value="ARM_PUB"/>
</dbReference>
<dbReference type="GO" id="GO:0006952">
    <property type="term" value="P:defense response"/>
    <property type="evidence" value="ECO:0007669"/>
    <property type="project" value="UniProtKB-ARBA"/>
</dbReference>
<name>U5D1J3_AMBTC</name>
<dbReference type="HOGENOM" id="CLU_006348_1_1_1"/>
<dbReference type="Gene3D" id="1.25.10.10">
    <property type="entry name" value="Leucine-rich Repeat Variant"/>
    <property type="match status" value="1"/>
</dbReference>
<dbReference type="PANTHER" id="PTHR22849">
    <property type="entry name" value="WDSAM1 PROTEIN"/>
    <property type="match status" value="1"/>
</dbReference>
<dbReference type="CDD" id="cd16664">
    <property type="entry name" value="RING-Ubox_PUB"/>
    <property type="match status" value="1"/>
</dbReference>
<sequence>MDTIEVPPYFLCPISLQIMRDPVTVCTGISYDRESMEKWIYTYKNTSCPVTNQTLSDQELTPNHTLRRLIQAWCTANSSNGIERFPTPKPPVCLERVNQLLAVARLNDPKLSSLRELRDLAIASEMNRRRIGSAGAIPVMAHLILGQKDRGDESMATIEEALSIIHVLQVLEDTVKSIVASDNGAFIDSLSWVLLNGSYRSRLYSVSILKTVLKLVEPTIITSLKPELFRAMVRVMNNQVSSQATKCVLQILMEVCSLGRNRVKACEEGAMPVIIQMLIESTERRERELLLGVLDLLCGCAEGRAELLRHGAGVAVVSKKIFRVSTTATERAVKILWSLCKYSATHGVLMEMLNIGAVSKLCMVVQTDCSFKAKEKAKEALRMHAKTWKSSPCVPSHLLSAFSIH</sequence>
<feature type="domain" description="U-box" evidence="6">
    <location>
        <begin position="5"/>
        <end position="80"/>
    </location>
</feature>
<dbReference type="Gene3D" id="3.30.40.10">
    <property type="entry name" value="Zinc/RING finger domain, C3HC4 (zinc finger)"/>
    <property type="match status" value="1"/>
</dbReference>
<dbReference type="AlphaFoldDB" id="U5D1J3"/>
<dbReference type="PROSITE" id="PS51698">
    <property type="entry name" value="U_BOX"/>
    <property type="match status" value="1"/>
</dbReference>
<comment type="catalytic activity">
    <reaction evidence="1 5">
        <text>S-ubiquitinyl-[E2 ubiquitin-conjugating enzyme]-L-cysteine + [acceptor protein]-L-lysine = [E2 ubiquitin-conjugating enzyme]-L-cysteine + N(6)-ubiquitinyl-[acceptor protein]-L-lysine.</text>
        <dbReference type="EC" id="2.3.2.27"/>
    </reaction>
</comment>
<dbReference type="SMART" id="SM00504">
    <property type="entry name" value="Ubox"/>
    <property type="match status" value="1"/>
</dbReference>
<dbReference type="Proteomes" id="UP000017836">
    <property type="component" value="Unassembled WGS sequence"/>
</dbReference>
<keyword evidence="4 5" id="KW-0833">Ubl conjugation pathway</keyword>
<keyword evidence="8" id="KW-1185">Reference proteome</keyword>
<dbReference type="InterPro" id="IPR045185">
    <property type="entry name" value="PUB22/23/24-like"/>
</dbReference>
<dbReference type="OMA" id="AWCTMNA"/>
<dbReference type="Pfam" id="PF25598">
    <property type="entry name" value="ARM_PUB"/>
    <property type="match status" value="1"/>
</dbReference>
<dbReference type="SUPFAM" id="SSF57850">
    <property type="entry name" value="RING/U-box"/>
    <property type="match status" value="1"/>
</dbReference>
<evidence type="ECO:0000256" key="3">
    <source>
        <dbReference type="ARBA" id="ARBA00022679"/>
    </source>
</evidence>
<evidence type="ECO:0000256" key="4">
    <source>
        <dbReference type="ARBA" id="ARBA00022786"/>
    </source>
</evidence>
<dbReference type="FunFam" id="3.30.40.10:FF:000437">
    <property type="entry name" value="RING-type E3 ubiquitin transferase"/>
    <property type="match status" value="1"/>
</dbReference>
<evidence type="ECO:0000256" key="5">
    <source>
        <dbReference type="RuleBase" id="RU369093"/>
    </source>
</evidence>
<dbReference type="InterPro" id="IPR003613">
    <property type="entry name" value="Ubox_domain"/>
</dbReference>
<dbReference type="Gramene" id="ERN16085">
    <property type="protein sequence ID" value="ERN16085"/>
    <property type="gene ID" value="AMTR_s00030p00159240"/>
</dbReference>
<evidence type="ECO:0000259" key="6">
    <source>
        <dbReference type="PROSITE" id="PS51698"/>
    </source>
</evidence>
<dbReference type="InterPro" id="IPR011989">
    <property type="entry name" value="ARM-like"/>
</dbReference>
<dbReference type="eggNOG" id="ENOG502QR1A">
    <property type="taxonomic scope" value="Eukaryota"/>
</dbReference>
<dbReference type="InterPro" id="IPR045210">
    <property type="entry name" value="RING-Ubox_PUB"/>
</dbReference>
<dbReference type="GO" id="GO:0016567">
    <property type="term" value="P:protein ubiquitination"/>
    <property type="evidence" value="ECO:0007669"/>
    <property type="project" value="UniProtKB-UniRule"/>
</dbReference>